<protein>
    <submittedName>
        <fullName evidence="4">Nodulation protein L</fullName>
    </submittedName>
</protein>
<dbReference type="HOGENOM" id="CLU_051638_3_4_2"/>
<dbReference type="PATRIC" id="fig|1434109.4.peg.264"/>
<keyword evidence="3" id="KW-0012">Acyltransferase</keyword>
<dbReference type="PANTHER" id="PTHR23416:SF23">
    <property type="entry name" value="ACETYLTRANSFERASE C18B11.09C-RELATED"/>
    <property type="match status" value="1"/>
</dbReference>
<evidence type="ECO:0000313" key="4">
    <source>
        <dbReference type="EMBL" id="AKB49487.1"/>
    </source>
</evidence>
<dbReference type="InterPro" id="IPR051159">
    <property type="entry name" value="Hexapeptide_acetyltransf"/>
</dbReference>
<dbReference type="InterPro" id="IPR001451">
    <property type="entry name" value="Hexapep"/>
</dbReference>
<dbReference type="GO" id="GO:0008374">
    <property type="term" value="F:O-acyltransferase activity"/>
    <property type="evidence" value="ECO:0007669"/>
    <property type="project" value="TreeGrafter"/>
</dbReference>
<name>A0A0E3QID9_METBA</name>
<proteinExistence type="inferred from homology"/>
<evidence type="ECO:0000256" key="3">
    <source>
        <dbReference type="ARBA" id="ARBA00023315"/>
    </source>
</evidence>
<dbReference type="Gene3D" id="2.160.10.10">
    <property type="entry name" value="Hexapeptide repeat proteins"/>
    <property type="match status" value="1"/>
</dbReference>
<dbReference type="KEGG" id="mbw:MSBRW_0234"/>
<evidence type="ECO:0000313" key="5">
    <source>
        <dbReference type="Proteomes" id="UP000033038"/>
    </source>
</evidence>
<organism evidence="4 5">
    <name type="scientific">Methanosarcina barkeri str. Wiesmoor</name>
    <dbReference type="NCBI Taxonomy" id="1434109"/>
    <lineage>
        <taxon>Archaea</taxon>
        <taxon>Methanobacteriati</taxon>
        <taxon>Methanobacteriota</taxon>
        <taxon>Stenosarchaea group</taxon>
        <taxon>Methanomicrobia</taxon>
        <taxon>Methanosarcinales</taxon>
        <taxon>Methanosarcinaceae</taxon>
        <taxon>Methanosarcina</taxon>
    </lineage>
</organism>
<dbReference type="InterPro" id="IPR018357">
    <property type="entry name" value="Hexapep_transf_CS"/>
</dbReference>
<reference evidence="4 5" key="1">
    <citation type="submission" date="2014-07" db="EMBL/GenBank/DDBJ databases">
        <title>Methanogenic archaea and the global carbon cycle.</title>
        <authorList>
            <person name="Henriksen J.R."/>
            <person name="Luke J."/>
            <person name="Reinhart S."/>
            <person name="Benedict M.N."/>
            <person name="Youngblut N.D."/>
            <person name="Metcalf M.E."/>
            <person name="Whitaker R.J."/>
            <person name="Metcalf W.W."/>
        </authorList>
    </citation>
    <scope>NUCLEOTIDE SEQUENCE [LARGE SCALE GENOMIC DNA]</scope>
    <source>
        <strain evidence="4 5">Wiesmoor</strain>
    </source>
</reference>
<dbReference type="Pfam" id="PF00132">
    <property type="entry name" value="Hexapep"/>
    <property type="match status" value="1"/>
</dbReference>
<dbReference type="PANTHER" id="PTHR23416">
    <property type="entry name" value="SIALIC ACID SYNTHASE-RELATED"/>
    <property type="match status" value="1"/>
</dbReference>
<gene>
    <name evidence="4" type="ORF">MSBRW_0234</name>
</gene>
<dbReference type="EMBL" id="CP009526">
    <property type="protein sequence ID" value="AKB49487.1"/>
    <property type="molecule type" value="Genomic_DNA"/>
</dbReference>
<keyword evidence="2" id="KW-0808">Transferase</keyword>
<dbReference type="AlphaFoldDB" id="A0A0E3QID9"/>
<dbReference type="Proteomes" id="UP000033038">
    <property type="component" value="Chromosome"/>
</dbReference>
<dbReference type="PROSITE" id="PS00101">
    <property type="entry name" value="HEXAPEP_TRANSFERASES"/>
    <property type="match status" value="1"/>
</dbReference>
<dbReference type="SUPFAM" id="SSF51161">
    <property type="entry name" value="Trimeric LpxA-like enzymes"/>
    <property type="match status" value="1"/>
</dbReference>
<dbReference type="FunFam" id="2.160.10.10:FF:000025">
    <property type="entry name" value="Hexapeptide-repeat containing-acetyltransferase"/>
    <property type="match status" value="1"/>
</dbReference>
<sequence>MVDQEIVSMSEKVLNKDIFERDRAGEPVSIDDPEYPKLKEMMLRAAELTTRLNTSFHDEDEIRSLFSELIGSEVDKSSRVTPPFYTDFGRNIKVGKNVFINHACTFMDRGGITIEDDTKIGPKANLITSNHPLDPAHRKELISTPIWIKRNVWIGAGATILPGVTIGENSVVAAAAVVTQNVPPNTVVAGVPAKVIKTL</sequence>
<evidence type="ECO:0000256" key="1">
    <source>
        <dbReference type="ARBA" id="ARBA00007274"/>
    </source>
</evidence>
<dbReference type="InterPro" id="IPR011004">
    <property type="entry name" value="Trimer_LpxA-like_sf"/>
</dbReference>
<evidence type="ECO:0000256" key="2">
    <source>
        <dbReference type="ARBA" id="ARBA00022679"/>
    </source>
</evidence>
<dbReference type="CDD" id="cd03357">
    <property type="entry name" value="LbH_MAT_GAT"/>
    <property type="match status" value="1"/>
</dbReference>
<comment type="similarity">
    <text evidence="1">Belongs to the transferase hexapeptide repeat family.</text>
</comment>
<accession>A0A0E3QID9</accession>